<evidence type="ECO:0000256" key="10">
    <source>
        <dbReference type="PIRSR" id="PIRSR004682-1"/>
    </source>
</evidence>
<keyword evidence="12" id="KW-0460">Magnesium</keyword>
<dbReference type="GO" id="GO:0046872">
    <property type="term" value="F:metal ion binding"/>
    <property type="evidence" value="ECO:0007669"/>
    <property type="project" value="UniProtKB-KW"/>
</dbReference>
<dbReference type="GO" id="GO:0005975">
    <property type="term" value="P:carbohydrate metabolic process"/>
    <property type="evidence" value="ECO:0007669"/>
    <property type="project" value="InterPro"/>
</dbReference>
<keyword evidence="2 9" id="KW-0963">Cytoplasm</keyword>
<evidence type="ECO:0000256" key="1">
    <source>
        <dbReference type="ARBA" id="ARBA00004496"/>
    </source>
</evidence>
<comment type="subcellular location">
    <subcellularLocation>
        <location evidence="1 9">Cytoplasm</location>
    </subcellularLocation>
</comment>
<dbReference type="SUPFAM" id="SSF56784">
    <property type="entry name" value="HAD-like"/>
    <property type="match status" value="1"/>
</dbReference>
<protein>
    <recommendedName>
        <fullName evidence="7 9">D,D-heptose 1,7-bisphosphate phosphatase</fullName>
        <ecNumber evidence="9">3.1.3.-</ecNumber>
    </recommendedName>
</protein>
<organism evidence="13 14">
    <name type="scientific">Rhodoblastus acidophilus</name>
    <name type="common">Rhodopseudomonas acidophila</name>
    <dbReference type="NCBI Taxonomy" id="1074"/>
    <lineage>
        <taxon>Bacteria</taxon>
        <taxon>Pseudomonadati</taxon>
        <taxon>Pseudomonadota</taxon>
        <taxon>Alphaproteobacteria</taxon>
        <taxon>Hyphomicrobiales</taxon>
        <taxon>Rhodoblastaceae</taxon>
        <taxon>Rhodoblastus</taxon>
    </lineage>
</organism>
<evidence type="ECO:0000256" key="8">
    <source>
        <dbReference type="ARBA" id="ARBA00061616"/>
    </source>
</evidence>
<evidence type="ECO:0000256" key="3">
    <source>
        <dbReference type="ARBA" id="ARBA00022723"/>
    </source>
</evidence>
<dbReference type="OrthoDB" id="9814110at2"/>
<evidence type="ECO:0000256" key="11">
    <source>
        <dbReference type="PIRSR" id="PIRSR004682-3"/>
    </source>
</evidence>
<evidence type="ECO:0000256" key="5">
    <source>
        <dbReference type="ARBA" id="ARBA00022833"/>
    </source>
</evidence>
<keyword evidence="5 12" id="KW-0862">Zinc</keyword>
<feature type="binding site" evidence="12">
    <location>
        <position position="89"/>
    </location>
    <ligand>
        <name>Zn(2+)</name>
        <dbReference type="ChEBI" id="CHEBI:29105"/>
    </ligand>
</feature>
<dbReference type="PIRSF" id="PIRSF004682">
    <property type="entry name" value="GmhB"/>
    <property type="match status" value="1"/>
</dbReference>
<feature type="active site" description="Proton donor" evidence="10">
    <location>
        <position position="10"/>
    </location>
</feature>
<evidence type="ECO:0000313" key="13">
    <source>
        <dbReference type="EMBL" id="SNB58884.1"/>
    </source>
</evidence>
<name>A0A212QHQ0_RHOAC</name>
<keyword evidence="4 9" id="KW-0378">Hydrolase</keyword>
<comment type="similarity">
    <text evidence="8 9">Belongs to the gmhB family.</text>
</comment>
<dbReference type="Proteomes" id="UP000198418">
    <property type="component" value="Unassembled WGS sequence"/>
</dbReference>
<dbReference type="EMBL" id="FYDG01000001">
    <property type="protein sequence ID" value="SNB58884.1"/>
    <property type="molecule type" value="Genomic_DNA"/>
</dbReference>
<dbReference type="NCBIfam" id="TIGR01656">
    <property type="entry name" value="Histidinol-ppas"/>
    <property type="match status" value="1"/>
</dbReference>
<dbReference type="NCBIfam" id="TIGR00213">
    <property type="entry name" value="GmhB_yaeD"/>
    <property type="match status" value="1"/>
</dbReference>
<gene>
    <name evidence="13" type="ORF">SAMN06265338_101582</name>
</gene>
<dbReference type="InterPro" id="IPR036412">
    <property type="entry name" value="HAD-like_sf"/>
</dbReference>
<dbReference type="InterPro" id="IPR006543">
    <property type="entry name" value="Histidinol-phos"/>
</dbReference>
<evidence type="ECO:0000256" key="9">
    <source>
        <dbReference type="PIRNR" id="PIRNR004682"/>
    </source>
</evidence>
<keyword evidence="14" id="KW-1185">Reference proteome</keyword>
<dbReference type="GO" id="GO:0005737">
    <property type="term" value="C:cytoplasm"/>
    <property type="evidence" value="ECO:0007669"/>
    <property type="project" value="UniProtKB-SubCell"/>
</dbReference>
<dbReference type="CDD" id="cd07503">
    <property type="entry name" value="HAD_HisB-N"/>
    <property type="match status" value="1"/>
</dbReference>
<dbReference type="EC" id="3.1.3.-" evidence="9"/>
<comment type="cofactor">
    <cofactor evidence="12">
        <name>Mg(2+)</name>
        <dbReference type="ChEBI" id="CHEBI:18420"/>
    </cofactor>
</comment>
<keyword evidence="6 9" id="KW-0119">Carbohydrate metabolism</keyword>
<feature type="binding site" evidence="12">
    <location>
        <position position="133"/>
    </location>
    <ligand>
        <name>Mg(2+)</name>
        <dbReference type="ChEBI" id="CHEBI:18420"/>
    </ligand>
</feature>
<sequence>MKPALFLDRDGVINVDHGYVSRPEDFEFTAGAFQLARAGAEADWPVIVVTNQSGIARGFYSEQEFCELTAWMVERFRAEGARIAGVYHCPHHPEGSVDAYRADHDWRKPKPGMFLAARDDLGVDLQRSIMVGDQGSDIEAAAAAKVPVRILVRSAYQKPSAAEPTHQVASTVEAAALVRALIQEAR</sequence>
<reference evidence="14" key="1">
    <citation type="submission" date="2017-06" db="EMBL/GenBank/DDBJ databases">
        <authorList>
            <person name="Varghese N."/>
            <person name="Submissions S."/>
        </authorList>
    </citation>
    <scope>NUCLEOTIDE SEQUENCE [LARGE SCALE GENOMIC DNA]</scope>
    <source>
        <strain evidence="14">DSM 137</strain>
    </source>
</reference>
<dbReference type="InterPro" id="IPR004446">
    <property type="entry name" value="Heptose_bisP_phosphatase"/>
</dbReference>
<dbReference type="Pfam" id="PF13242">
    <property type="entry name" value="Hydrolase_like"/>
    <property type="match status" value="1"/>
</dbReference>
<evidence type="ECO:0000256" key="12">
    <source>
        <dbReference type="PIRSR" id="PIRSR004682-4"/>
    </source>
</evidence>
<feature type="binding site" evidence="12">
    <location>
        <position position="10"/>
    </location>
    <ligand>
        <name>Mg(2+)</name>
        <dbReference type="ChEBI" id="CHEBI:18420"/>
    </ligand>
</feature>
<dbReference type="NCBIfam" id="TIGR01662">
    <property type="entry name" value="HAD-SF-IIIA"/>
    <property type="match status" value="1"/>
</dbReference>
<dbReference type="InterPro" id="IPR006549">
    <property type="entry name" value="HAD-SF_hydro_IIIA"/>
</dbReference>
<evidence type="ECO:0000313" key="14">
    <source>
        <dbReference type="Proteomes" id="UP000198418"/>
    </source>
</evidence>
<dbReference type="GO" id="GO:0016791">
    <property type="term" value="F:phosphatase activity"/>
    <property type="evidence" value="ECO:0007669"/>
    <property type="project" value="InterPro"/>
</dbReference>
<evidence type="ECO:0000256" key="6">
    <source>
        <dbReference type="ARBA" id="ARBA00023277"/>
    </source>
</evidence>
<dbReference type="AlphaFoldDB" id="A0A212QHQ0"/>
<dbReference type="FunFam" id="3.40.50.1000:FF:000037">
    <property type="entry name" value="D,D-heptose 1,7-bisphosphate phosphatase"/>
    <property type="match status" value="1"/>
</dbReference>
<feature type="binding site" evidence="12">
    <location>
        <position position="91"/>
    </location>
    <ligand>
        <name>Zn(2+)</name>
        <dbReference type="ChEBI" id="CHEBI:29105"/>
    </ligand>
</feature>
<evidence type="ECO:0000256" key="7">
    <source>
        <dbReference type="ARBA" id="ARBA00031828"/>
    </source>
</evidence>
<feature type="site" description="Contributes to substrate recognition" evidence="11">
    <location>
        <position position="107"/>
    </location>
</feature>
<feature type="binding site" evidence="12">
    <location>
        <position position="8"/>
    </location>
    <ligand>
        <name>Mg(2+)</name>
        <dbReference type="ChEBI" id="CHEBI:18420"/>
    </ligand>
</feature>
<dbReference type="RefSeq" id="WP_088519502.1">
    <property type="nucleotide sequence ID" value="NZ_FYDG01000001.1"/>
</dbReference>
<evidence type="ECO:0000256" key="2">
    <source>
        <dbReference type="ARBA" id="ARBA00022490"/>
    </source>
</evidence>
<proteinExistence type="inferred from homology"/>
<keyword evidence="3 12" id="KW-0479">Metal-binding</keyword>
<dbReference type="PANTHER" id="PTHR42891:SF1">
    <property type="entry name" value="D-GLYCERO-BETA-D-MANNO-HEPTOSE-1,7-BISPHOSPHATE 7-PHOSPHATASE"/>
    <property type="match status" value="1"/>
</dbReference>
<evidence type="ECO:0000256" key="4">
    <source>
        <dbReference type="ARBA" id="ARBA00022801"/>
    </source>
</evidence>
<comment type="cofactor">
    <cofactor evidence="12">
        <name>Zn(2+)</name>
        <dbReference type="ChEBI" id="CHEBI:29105"/>
    </cofactor>
</comment>
<dbReference type="PANTHER" id="PTHR42891">
    <property type="entry name" value="D-GLYCERO-BETA-D-MANNO-HEPTOSE-1,7-BISPHOSPHATE 7-PHOSPHATASE"/>
    <property type="match status" value="1"/>
</dbReference>
<feature type="site" description="Stabilizes the phosphoryl group" evidence="11">
    <location>
        <position position="50"/>
    </location>
</feature>
<dbReference type="Gene3D" id="3.40.50.1000">
    <property type="entry name" value="HAD superfamily/HAD-like"/>
    <property type="match status" value="1"/>
</dbReference>
<feature type="site" description="Stabilizes the phosphoryl group" evidence="11">
    <location>
        <position position="108"/>
    </location>
</feature>
<dbReference type="InterPro" id="IPR023214">
    <property type="entry name" value="HAD_sf"/>
</dbReference>
<feature type="active site" description="Nucleophile" evidence="10">
    <location>
        <position position="8"/>
    </location>
</feature>
<accession>A0A212QHQ0</accession>